<dbReference type="Proteomes" id="UP000271464">
    <property type="component" value="Unassembled WGS sequence"/>
</dbReference>
<dbReference type="RefSeq" id="WP_183155027.1">
    <property type="nucleotide sequence ID" value="NZ_UPHK01000096.1"/>
</dbReference>
<comment type="caution">
    <text evidence="2">The sequence shown here is derived from an EMBL/GenBank/DDBJ whole genome shotgun (WGS) entry which is preliminary data.</text>
</comment>
<evidence type="ECO:0000256" key="1">
    <source>
        <dbReference type="SAM" id="MobiDB-lite"/>
    </source>
</evidence>
<feature type="compositionally biased region" description="Basic and acidic residues" evidence="1">
    <location>
        <begin position="165"/>
        <end position="177"/>
    </location>
</feature>
<dbReference type="EMBL" id="UPHM01000169">
    <property type="protein sequence ID" value="VBA33052.1"/>
    <property type="molecule type" value="Genomic_DNA"/>
</dbReference>
<evidence type="ECO:0000313" key="3">
    <source>
        <dbReference type="Proteomes" id="UP000271464"/>
    </source>
</evidence>
<organism evidence="2 3">
    <name type="scientific">Mycobacterium persicum</name>
    <dbReference type="NCBI Taxonomy" id="1487726"/>
    <lineage>
        <taxon>Bacteria</taxon>
        <taxon>Bacillati</taxon>
        <taxon>Actinomycetota</taxon>
        <taxon>Actinomycetes</taxon>
        <taxon>Mycobacteriales</taxon>
        <taxon>Mycobacteriaceae</taxon>
        <taxon>Mycobacterium</taxon>
    </lineage>
</organism>
<reference evidence="2 3" key="1">
    <citation type="submission" date="2018-09" db="EMBL/GenBank/DDBJ databases">
        <authorList>
            <person name="Tagini F."/>
        </authorList>
    </citation>
    <scope>NUCLEOTIDE SEQUENCE [LARGE SCALE GENOMIC DNA]</scope>
    <source>
        <strain evidence="2 3">MK4</strain>
    </source>
</reference>
<evidence type="ECO:0000313" key="2">
    <source>
        <dbReference type="EMBL" id="VBA33052.1"/>
    </source>
</evidence>
<keyword evidence="3" id="KW-1185">Reference proteome</keyword>
<protein>
    <submittedName>
        <fullName evidence="2">Uncharacterized protein</fullName>
    </submittedName>
</protein>
<sequence>MTINASPATVRAVTKAFQLAGILDDRCAQPDKARIAAWAEQVERHKLTEPDLLDGLQAFYDSPSERAIQIGDLIHHARIIRRDRNEREEAAEQAARLKVHDQQAVDGISGVAAVMGPVKNRTPRLVKAELALQCASGKREVLAAMSEWTAAKLEAKGNPAAHQGRIKDATKAKEQAE</sequence>
<proteinExistence type="predicted"/>
<name>A0ABY6RSJ3_9MYCO</name>
<gene>
    <name evidence="2" type="ORF">LAUMK4_05856</name>
</gene>
<feature type="region of interest" description="Disordered" evidence="1">
    <location>
        <begin position="154"/>
        <end position="177"/>
    </location>
</feature>
<accession>A0ABY6RSJ3</accession>